<dbReference type="RefSeq" id="WP_205307891.1">
    <property type="nucleotide sequence ID" value="NZ_BAAAVF010000007.1"/>
</dbReference>
<dbReference type="Proteomes" id="UP000698059">
    <property type="component" value="Unassembled WGS sequence"/>
</dbReference>
<accession>A0ABS2LIW0</accession>
<comment type="caution">
    <text evidence="1">The sequence shown here is derived from an EMBL/GenBank/DDBJ whole genome shotgun (WGS) entry which is preliminary data.</text>
</comment>
<reference evidence="1 2" key="1">
    <citation type="submission" date="2021-01" db="EMBL/GenBank/DDBJ databases">
        <title>Sequencing the genomes of 1000 actinobacteria strains.</title>
        <authorList>
            <person name="Klenk H.-P."/>
        </authorList>
    </citation>
    <scope>NUCLEOTIDE SEQUENCE [LARGE SCALE GENOMIC DNA]</scope>
    <source>
        <strain evidence="1 2">DSM 46000</strain>
    </source>
</reference>
<dbReference type="Pfam" id="PF19786">
    <property type="entry name" value="DUF6270"/>
    <property type="match status" value="1"/>
</dbReference>
<name>A0ABS2LIW0_9CELL</name>
<dbReference type="InterPro" id="IPR046237">
    <property type="entry name" value="DUF6270"/>
</dbReference>
<gene>
    <name evidence="1" type="ORF">JOD49_002984</name>
</gene>
<keyword evidence="2" id="KW-1185">Reference proteome</keyword>
<evidence type="ECO:0000313" key="1">
    <source>
        <dbReference type="EMBL" id="MBM7480064.1"/>
    </source>
</evidence>
<evidence type="ECO:0000313" key="2">
    <source>
        <dbReference type="Proteomes" id="UP000698059"/>
    </source>
</evidence>
<proteinExistence type="predicted"/>
<organism evidence="1 2">
    <name type="scientific">Oerskovia jenensis</name>
    <dbReference type="NCBI Taxonomy" id="162169"/>
    <lineage>
        <taxon>Bacteria</taxon>
        <taxon>Bacillati</taxon>
        <taxon>Actinomycetota</taxon>
        <taxon>Actinomycetes</taxon>
        <taxon>Micrococcales</taxon>
        <taxon>Cellulomonadaceae</taxon>
        <taxon>Oerskovia</taxon>
    </lineage>
</organism>
<dbReference type="EMBL" id="JAFBBO010000001">
    <property type="protein sequence ID" value="MBM7480064.1"/>
    <property type="molecule type" value="Genomic_DNA"/>
</dbReference>
<protein>
    <submittedName>
        <fullName evidence="1">Uncharacterized protein</fullName>
    </submittedName>
</protein>
<sequence length="261" mass="28639">MTGAVDLPGPVAFSVLVHGSCVTRDAFALPGESRFRLVDYYARSSLASAFADHGLEGVDTSTIASPFQRRMVERDLGKQFWRGLAGVRADVLVVDLVDERFGILVDDRAGVGTPSAELLRADGLSPDLHRAGPGTADFLLAWEAGRRRFMVEARAAGLIDRIVVHQARWAEVCADGTLFDHRATADANELLEHMYGRLRLDLAPHQFVRVPARLAVGDPDHRWGRSPVHYTEEYYRTFLDLLAEGLVARSAPPRAADPARG</sequence>